<keyword evidence="2" id="KW-0614">Plasmid</keyword>
<evidence type="ECO:0000313" key="2">
    <source>
        <dbReference type="EMBL" id="ANY83141.1"/>
    </source>
</evidence>
<proteinExistence type="predicted"/>
<accession>A0A1B2ET46</accession>
<evidence type="ECO:0000256" key="1">
    <source>
        <dbReference type="SAM" id="MobiDB-lite"/>
    </source>
</evidence>
<dbReference type="InterPro" id="IPR029069">
    <property type="entry name" value="HotDog_dom_sf"/>
</dbReference>
<reference evidence="2" key="1">
    <citation type="submission" date="2016-07" db="EMBL/GenBank/DDBJ databases">
        <title>Microvirga ossetica sp. nov. a new species of rhizobia isolated from root nodules of the legume species Vicia alpestris Steven originated from North Ossetia region in the Caucasus.</title>
        <authorList>
            <person name="Safronova V.I."/>
            <person name="Kuznetsova I.G."/>
            <person name="Sazanova A.L."/>
            <person name="Belimov A."/>
            <person name="Andronov E."/>
            <person name="Osledkin Y.S."/>
            <person name="Onishchuk O.P."/>
            <person name="Kurchak O.N."/>
            <person name="Shaposhnikov A.I."/>
            <person name="Willems A."/>
            <person name="Tikhonovich I.A."/>
        </authorList>
    </citation>
    <scope>NUCLEOTIDE SEQUENCE [LARGE SCALE GENOMIC DNA]</scope>
    <source>
        <strain evidence="2">V5/3M</strain>
        <plasmid evidence="2">unnamed1</plasmid>
    </source>
</reference>
<sequence length="123" mass="13523">MTAYVDPFQTLTFRAPVTIGDPVHVQVEGIGIIPERLRTRHAGTRHVDEEIVFDGEALVKVPSAASSLPDTRDEPQTAADSQVRNPSRPEGWSATLRADGRQTEAWRTSRKATKHAAVPQARD</sequence>
<dbReference type="KEGG" id="moc:BB934_33690"/>
<dbReference type="SUPFAM" id="SSF54637">
    <property type="entry name" value="Thioesterase/thiol ester dehydrase-isomerase"/>
    <property type="match status" value="1"/>
</dbReference>
<dbReference type="EMBL" id="CP016617">
    <property type="protein sequence ID" value="ANY83141.1"/>
    <property type="molecule type" value="Genomic_DNA"/>
</dbReference>
<geneLocation type="plasmid" evidence="2">
    <name>unnamed1</name>
</geneLocation>
<gene>
    <name evidence="2" type="ORF">BB934_33690</name>
</gene>
<protein>
    <submittedName>
        <fullName evidence="2">Uncharacterized protein</fullName>
    </submittedName>
</protein>
<organism evidence="2">
    <name type="scientific">Microvirga ossetica</name>
    <dbReference type="NCBI Taxonomy" id="1882682"/>
    <lineage>
        <taxon>Bacteria</taxon>
        <taxon>Pseudomonadati</taxon>
        <taxon>Pseudomonadota</taxon>
        <taxon>Alphaproteobacteria</taxon>
        <taxon>Hyphomicrobiales</taxon>
        <taxon>Methylobacteriaceae</taxon>
        <taxon>Microvirga</taxon>
    </lineage>
</organism>
<feature type="region of interest" description="Disordered" evidence="1">
    <location>
        <begin position="63"/>
        <end position="123"/>
    </location>
</feature>
<dbReference type="AlphaFoldDB" id="A0A1B2ET46"/>
<name>A0A1B2ET46_9HYPH</name>